<dbReference type="InterPro" id="IPR022735">
    <property type="entry name" value="bMERB_dom"/>
</dbReference>
<evidence type="ECO:0000256" key="1">
    <source>
        <dbReference type="SAM" id="MobiDB-lite"/>
    </source>
</evidence>
<dbReference type="InterPro" id="IPR019448">
    <property type="entry name" value="NT-C2"/>
</dbReference>
<accession>A0AAU9XFY9</accession>
<dbReference type="InterPro" id="IPR050540">
    <property type="entry name" value="F-actin_Monoox_Mical"/>
</dbReference>
<dbReference type="EMBL" id="CALNXJ010000043">
    <property type="protein sequence ID" value="CAH3147510.1"/>
    <property type="molecule type" value="Genomic_DNA"/>
</dbReference>
<gene>
    <name evidence="3" type="ORF">PMEA_00023434</name>
</gene>
<organism evidence="3 4">
    <name type="scientific">Pocillopora meandrina</name>
    <dbReference type="NCBI Taxonomy" id="46732"/>
    <lineage>
        <taxon>Eukaryota</taxon>
        <taxon>Metazoa</taxon>
        <taxon>Cnidaria</taxon>
        <taxon>Anthozoa</taxon>
        <taxon>Hexacorallia</taxon>
        <taxon>Scleractinia</taxon>
        <taxon>Astrocoeniina</taxon>
        <taxon>Pocilloporidae</taxon>
        <taxon>Pocillopora</taxon>
    </lineage>
</organism>
<feature type="compositionally biased region" description="Polar residues" evidence="1">
    <location>
        <begin position="261"/>
        <end position="273"/>
    </location>
</feature>
<dbReference type="PROSITE" id="PS51840">
    <property type="entry name" value="C2_NT"/>
    <property type="match status" value="1"/>
</dbReference>
<dbReference type="AlphaFoldDB" id="A0AAU9XFY9"/>
<feature type="region of interest" description="Disordered" evidence="1">
    <location>
        <begin position="187"/>
        <end position="318"/>
    </location>
</feature>
<dbReference type="PANTHER" id="PTHR23167:SF89">
    <property type="entry name" value="MICAL-LIKE PROTEIN 1"/>
    <property type="match status" value="1"/>
</dbReference>
<protein>
    <recommendedName>
        <fullName evidence="2">C2 NT-type domain-containing protein</fullName>
    </recommendedName>
</protein>
<name>A0AAU9XFY9_9CNID</name>
<feature type="compositionally biased region" description="Basic and acidic residues" evidence="1">
    <location>
        <begin position="187"/>
        <end position="196"/>
    </location>
</feature>
<keyword evidence="4" id="KW-1185">Reference proteome</keyword>
<feature type="compositionally biased region" description="Basic residues" evidence="1">
    <location>
        <begin position="277"/>
        <end position="288"/>
    </location>
</feature>
<evidence type="ECO:0000313" key="4">
    <source>
        <dbReference type="Proteomes" id="UP001159428"/>
    </source>
</evidence>
<feature type="compositionally biased region" description="Basic and acidic residues" evidence="1">
    <location>
        <begin position="221"/>
        <end position="231"/>
    </location>
</feature>
<comment type="caution">
    <text evidence="3">The sequence shown here is derived from an EMBL/GenBank/DDBJ whole genome shotgun (WGS) entry which is preliminary data.</text>
</comment>
<feature type="domain" description="C2 NT-type" evidence="2">
    <location>
        <begin position="8"/>
        <end position="161"/>
    </location>
</feature>
<proteinExistence type="predicted"/>
<dbReference type="Pfam" id="PF12130">
    <property type="entry name" value="bMERB_dom"/>
    <property type="match status" value="1"/>
</dbReference>
<dbReference type="Proteomes" id="UP001159428">
    <property type="component" value="Unassembled WGS sequence"/>
</dbReference>
<reference evidence="3 4" key="1">
    <citation type="submission" date="2022-05" db="EMBL/GenBank/DDBJ databases">
        <authorList>
            <consortium name="Genoscope - CEA"/>
            <person name="William W."/>
        </authorList>
    </citation>
    <scope>NUCLEOTIDE SEQUENCE [LARGE SCALE GENOMIC DNA]</scope>
</reference>
<dbReference type="Pfam" id="PF10358">
    <property type="entry name" value="NT-C2"/>
    <property type="match status" value="1"/>
</dbReference>
<dbReference type="PANTHER" id="PTHR23167">
    <property type="entry name" value="CALPONIN HOMOLOGY DOMAIN-CONTAINING PROTEIN DDB_G0272472-RELATED"/>
    <property type="match status" value="1"/>
</dbReference>
<evidence type="ECO:0000259" key="2">
    <source>
        <dbReference type="PROSITE" id="PS51840"/>
    </source>
</evidence>
<feature type="compositionally biased region" description="Basic residues" evidence="1">
    <location>
        <begin position="197"/>
        <end position="211"/>
    </location>
</feature>
<evidence type="ECO:0000313" key="3">
    <source>
        <dbReference type="EMBL" id="CAH3147510.1"/>
    </source>
</evidence>
<sequence>MACVLIPFHREKERADNFLITASVSLLNVELRKKKWYPHKLAVFWKKRKAKYSTKPVAWFGGVKNGYRGVHFWPEPDPVDSKLTLLKNPEDEMTEYQEKQWNIYICNMFSSGHHQLLATGSIDISNYITEMPGKVDVTVTLKPAIRKVVSGKIEFELSWIIQEDDGVIHPTDEEIWEEIMQEVREERARRKAEGKTVKYKSLKKRRRRKRSCSSNTDIATEEDRKKDKNNEVGHSSGTNIAVGEDKETIEQQGGIFPNAEAQVNPSSRSNTKVGTGKVRRQSSPHHAHLSPASPQPHPSANQGMPSESEERKGVQSKRNLHKTVRFQIDEQPEVLHLVVHDEEAMDSLSVLSSETAYRETVFIKEDEVATKEKCIPKGDENSSSSGSQLHSELASYIEEELKVVQDELLSLEEVGSKIKLEMRAMSSDHKEEFESLNQGWLILDSFHSKVLKRKDDLLAIDKGKNIENCLNLLCSDLRRLSEVEGWGKTDENKALEKRLAGLIAAIH</sequence>